<accession>C1DSF7</accession>
<sequence length="85" mass="9228">MNQTVTRTANDIADEALEAVGYGQEQSKWLSALLIAIRLDARHNHGRNVADLASLGQYLADDCANYLETQSGTLRRQLKAVGGAQ</sequence>
<dbReference type="EnsemblBacteria" id="ACO77912">
    <property type="protein sequence ID" value="ACO77912"/>
    <property type="gene ID" value="Avin_16980"/>
</dbReference>
<reference evidence="1 2" key="1">
    <citation type="journal article" date="2009" name="J. Bacteriol.">
        <title>Genome sequence of Azotobacter vinelandii, an obligate aerobe specialized to support diverse anaerobic metabolic processes.</title>
        <authorList>
            <person name="Setubal J.C."/>
            <person name="dos Santos P."/>
            <person name="Goldman B.S."/>
            <person name="Ertesvag H."/>
            <person name="Espin G."/>
            <person name="Rubio L.M."/>
            <person name="Valla S."/>
            <person name="Almeida N.F."/>
            <person name="Balasubramanian D."/>
            <person name="Cromes L."/>
            <person name="Curatti L."/>
            <person name="Du Z."/>
            <person name="Godsy E."/>
            <person name="Goodner B."/>
            <person name="Hellner-Burris K."/>
            <person name="Hernandez J.A."/>
            <person name="Houmiel K."/>
            <person name="Imperial J."/>
            <person name="Kennedy C."/>
            <person name="Larson T.J."/>
            <person name="Latreille P."/>
            <person name="Ligon L.S."/>
            <person name="Lu J."/>
            <person name="Maerk M."/>
            <person name="Miller N.M."/>
            <person name="Norton S."/>
            <person name="O'Carroll I.P."/>
            <person name="Paulsen I."/>
            <person name="Raulfs E.C."/>
            <person name="Roemer R."/>
            <person name="Rosser J."/>
            <person name="Segura D."/>
            <person name="Slater S."/>
            <person name="Stricklin S.L."/>
            <person name="Studholme D.J."/>
            <person name="Sun J."/>
            <person name="Viana C.J."/>
            <person name="Wallin E."/>
            <person name="Wang B."/>
            <person name="Wheeler C."/>
            <person name="Zhu H."/>
            <person name="Dean D.R."/>
            <person name="Dixon R."/>
            <person name="Wood D."/>
        </authorList>
    </citation>
    <scope>NUCLEOTIDE SEQUENCE [LARGE SCALE GENOMIC DNA]</scope>
    <source>
        <strain evidence="2">DJ / ATCC BAA-1303</strain>
    </source>
</reference>
<dbReference type="eggNOG" id="ENOG502ZPS7">
    <property type="taxonomic scope" value="Bacteria"/>
</dbReference>
<name>C1DSF7_AZOVD</name>
<organism evidence="1 2">
    <name type="scientific">Azotobacter vinelandii (strain DJ / ATCC BAA-1303)</name>
    <dbReference type="NCBI Taxonomy" id="322710"/>
    <lineage>
        <taxon>Bacteria</taxon>
        <taxon>Pseudomonadati</taxon>
        <taxon>Pseudomonadota</taxon>
        <taxon>Gammaproteobacteria</taxon>
        <taxon>Pseudomonadales</taxon>
        <taxon>Pseudomonadaceae</taxon>
        <taxon>Azotobacter</taxon>
    </lineage>
</organism>
<dbReference type="AlphaFoldDB" id="C1DSF7"/>
<dbReference type="KEGG" id="avn:Avin_16980"/>
<evidence type="ECO:0000313" key="2">
    <source>
        <dbReference type="Proteomes" id="UP000002424"/>
    </source>
</evidence>
<gene>
    <name evidence="1" type="ordered locus">Avin_16980</name>
</gene>
<keyword evidence="2" id="KW-1185">Reference proteome</keyword>
<dbReference type="GeneID" id="88184970"/>
<protein>
    <submittedName>
        <fullName evidence="1">Uncharacterized protein</fullName>
    </submittedName>
</protein>
<dbReference type="Proteomes" id="UP000002424">
    <property type="component" value="Chromosome"/>
</dbReference>
<dbReference type="OrthoDB" id="7009169at2"/>
<dbReference type="RefSeq" id="WP_012700322.1">
    <property type="nucleotide sequence ID" value="NC_012560.1"/>
</dbReference>
<dbReference type="STRING" id="322710.Avin_16980"/>
<evidence type="ECO:0000313" key="1">
    <source>
        <dbReference type="EMBL" id="ACO77912.1"/>
    </source>
</evidence>
<dbReference type="HOGENOM" id="CLU_189180_0_0_6"/>
<proteinExistence type="predicted"/>
<dbReference type="EMBL" id="CP001157">
    <property type="protein sequence ID" value="ACO77912.1"/>
    <property type="molecule type" value="Genomic_DNA"/>
</dbReference>